<dbReference type="AlphaFoldDB" id="A0A2T0X6M1"/>
<name>A0A2T0X6M1_9RHOB</name>
<organism evidence="7 8">
    <name type="scientific">Hasllibacter halocynthiae</name>
    <dbReference type="NCBI Taxonomy" id="595589"/>
    <lineage>
        <taxon>Bacteria</taxon>
        <taxon>Pseudomonadati</taxon>
        <taxon>Pseudomonadota</taxon>
        <taxon>Alphaproteobacteria</taxon>
        <taxon>Rhodobacterales</taxon>
        <taxon>Roseobacteraceae</taxon>
        <taxon>Hasllibacter</taxon>
    </lineage>
</organism>
<feature type="transmembrane region" description="Helical" evidence="5">
    <location>
        <begin position="133"/>
        <end position="153"/>
    </location>
</feature>
<comment type="subcellular location">
    <subcellularLocation>
        <location evidence="1">Membrane</location>
        <topology evidence="1">Multi-pass membrane protein</topology>
    </subcellularLocation>
</comment>
<evidence type="ECO:0000256" key="4">
    <source>
        <dbReference type="ARBA" id="ARBA00023136"/>
    </source>
</evidence>
<evidence type="ECO:0000313" key="8">
    <source>
        <dbReference type="Proteomes" id="UP000238801"/>
    </source>
</evidence>
<evidence type="ECO:0000256" key="2">
    <source>
        <dbReference type="ARBA" id="ARBA00022692"/>
    </source>
</evidence>
<keyword evidence="7" id="KW-0378">Hydrolase</keyword>
<keyword evidence="3 5" id="KW-1133">Transmembrane helix</keyword>
<evidence type="ECO:0000256" key="5">
    <source>
        <dbReference type="SAM" id="Phobius"/>
    </source>
</evidence>
<dbReference type="SUPFAM" id="SSF144091">
    <property type="entry name" value="Rhomboid-like"/>
    <property type="match status" value="1"/>
</dbReference>
<dbReference type="InterPro" id="IPR035952">
    <property type="entry name" value="Rhomboid-like_sf"/>
</dbReference>
<reference evidence="7 8" key="1">
    <citation type="submission" date="2018-03" db="EMBL/GenBank/DDBJ databases">
        <title>Genomic Encyclopedia of Archaeal and Bacterial Type Strains, Phase II (KMG-II): from individual species to whole genera.</title>
        <authorList>
            <person name="Goeker M."/>
        </authorList>
    </citation>
    <scope>NUCLEOTIDE SEQUENCE [LARGE SCALE GENOMIC DNA]</scope>
    <source>
        <strain evidence="7 8">DSM 29318</strain>
    </source>
</reference>
<dbReference type="Proteomes" id="UP000238801">
    <property type="component" value="Unassembled WGS sequence"/>
</dbReference>
<dbReference type="InterPro" id="IPR022764">
    <property type="entry name" value="Peptidase_S54_rhomboid_dom"/>
</dbReference>
<accession>A0A2T0X6M1</accession>
<comment type="caution">
    <text evidence="7">The sequence shown here is derived from an EMBL/GenBank/DDBJ whole genome shotgun (WGS) entry which is preliminary data.</text>
</comment>
<dbReference type="OrthoDB" id="465874at2"/>
<feature type="transmembrane region" description="Helical" evidence="5">
    <location>
        <begin position="159"/>
        <end position="178"/>
    </location>
</feature>
<keyword evidence="2 5" id="KW-0812">Transmembrane</keyword>
<feature type="transmembrane region" description="Helical" evidence="5">
    <location>
        <begin position="97"/>
        <end position="121"/>
    </location>
</feature>
<gene>
    <name evidence="7" type="ORF">BCF33_0192</name>
</gene>
<evidence type="ECO:0000259" key="6">
    <source>
        <dbReference type="Pfam" id="PF01694"/>
    </source>
</evidence>
<dbReference type="GO" id="GO:0006508">
    <property type="term" value="P:proteolysis"/>
    <property type="evidence" value="ECO:0007669"/>
    <property type="project" value="UniProtKB-KW"/>
</dbReference>
<feature type="domain" description="Peptidase S54 rhomboid" evidence="6">
    <location>
        <begin position="49"/>
        <end position="179"/>
    </location>
</feature>
<protein>
    <submittedName>
        <fullName evidence="7">Membrane associated rhomboid family serine protease</fullName>
    </submittedName>
</protein>
<dbReference type="GO" id="GO:0004252">
    <property type="term" value="F:serine-type endopeptidase activity"/>
    <property type="evidence" value="ECO:0007669"/>
    <property type="project" value="InterPro"/>
</dbReference>
<keyword evidence="4 5" id="KW-0472">Membrane</keyword>
<dbReference type="GO" id="GO:0016020">
    <property type="term" value="C:membrane"/>
    <property type="evidence" value="ECO:0007669"/>
    <property type="project" value="UniProtKB-SubCell"/>
</dbReference>
<proteinExistence type="predicted"/>
<feature type="transmembrane region" description="Helical" evidence="5">
    <location>
        <begin position="42"/>
        <end position="62"/>
    </location>
</feature>
<keyword evidence="8" id="KW-1185">Reference proteome</keyword>
<evidence type="ECO:0000256" key="3">
    <source>
        <dbReference type="ARBA" id="ARBA00022989"/>
    </source>
</evidence>
<dbReference type="Gene3D" id="1.20.1540.10">
    <property type="entry name" value="Rhomboid-like"/>
    <property type="match status" value="1"/>
</dbReference>
<keyword evidence="7" id="KW-0645">Protease</keyword>
<dbReference type="Pfam" id="PF01694">
    <property type="entry name" value="Rhomboid"/>
    <property type="match status" value="1"/>
</dbReference>
<evidence type="ECO:0000313" key="7">
    <source>
        <dbReference type="EMBL" id="PRY94600.1"/>
    </source>
</evidence>
<evidence type="ECO:0000256" key="1">
    <source>
        <dbReference type="ARBA" id="ARBA00004141"/>
    </source>
</evidence>
<dbReference type="EMBL" id="PVTT01000001">
    <property type="protein sequence ID" value="PRY94600.1"/>
    <property type="molecule type" value="Genomic_DNA"/>
</dbReference>
<sequence length="193" mass="20210">MSTIALRLAVLAAFVALLWVVQAVNWLLGYALTPLFGLVPRHLYGLDGIVGMPLLHGSFGHLMSNTPPLLVMGGLLAATATRALAAVNAVIVGLGGALTWLFATPAIHIGASGLVFGWFGFLLARGLIDRSPVTLGAAALVGALYGAMIWGVLPGSVGISWEGHLFGFLAGCAAAWLVRTHVHAPRMREVERR</sequence>
<dbReference type="RefSeq" id="WP_106159086.1">
    <property type="nucleotide sequence ID" value="NZ_PVTT01000001.1"/>
</dbReference>